<gene>
    <name evidence="8" type="ORF">ECPE_LOCUS14979</name>
</gene>
<organism evidence="10">
    <name type="scientific">Echinostoma caproni</name>
    <dbReference type="NCBI Taxonomy" id="27848"/>
    <lineage>
        <taxon>Eukaryota</taxon>
        <taxon>Metazoa</taxon>
        <taxon>Spiralia</taxon>
        <taxon>Lophotrochozoa</taxon>
        <taxon>Platyhelminthes</taxon>
        <taxon>Trematoda</taxon>
        <taxon>Digenea</taxon>
        <taxon>Plagiorchiida</taxon>
        <taxon>Echinostomata</taxon>
        <taxon>Echinostomatoidea</taxon>
        <taxon>Echinostomatidae</taxon>
        <taxon>Echinostoma</taxon>
    </lineage>
</organism>
<dbReference type="GO" id="GO:0000981">
    <property type="term" value="F:DNA-binding transcription factor activity, RNA polymerase II-specific"/>
    <property type="evidence" value="ECO:0007669"/>
    <property type="project" value="TreeGrafter"/>
</dbReference>
<dbReference type="PROSITE" id="PS50066">
    <property type="entry name" value="MADS_BOX_2"/>
    <property type="match status" value="1"/>
</dbReference>
<evidence type="ECO:0000313" key="9">
    <source>
        <dbReference type="Proteomes" id="UP000272942"/>
    </source>
</evidence>
<evidence type="ECO:0000256" key="3">
    <source>
        <dbReference type="ARBA" id="ARBA00023125"/>
    </source>
</evidence>
<feature type="region of interest" description="Disordered" evidence="6">
    <location>
        <begin position="102"/>
        <end position="155"/>
    </location>
</feature>
<dbReference type="SMART" id="SM00432">
    <property type="entry name" value="MADS"/>
    <property type="match status" value="1"/>
</dbReference>
<evidence type="ECO:0000256" key="4">
    <source>
        <dbReference type="ARBA" id="ARBA00023163"/>
    </source>
</evidence>
<dbReference type="OrthoDB" id="1898716at2759"/>
<feature type="compositionally biased region" description="Polar residues" evidence="6">
    <location>
        <begin position="122"/>
        <end position="134"/>
    </location>
</feature>
<reference evidence="8 9" key="2">
    <citation type="submission" date="2018-11" db="EMBL/GenBank/DDBJ databases">
        <authorList>
            <consortium name="Pathogen Informatics"/>
        </authorList>
    </citation>
    <scope>NUCLEOTIDE SEQUENCE [LARGE SCALE GENOMIC DNA]</scope>
    <source>
        <strain evidence="8 9">Egypt</strain>
    </source>
</reference>
<dbReference type="PANTHER" id="PTHR11945:SF534">
    <property type="entry name" value="MYOCYTE-SPECIFIC ENHANCER FACTOR 2"/>
    <property type="match status" value="1"/>
</dbReference>
<dbReference type="GO" id="GO:0005634">
    <property type="term" value="C:nucleus"/>
    <property type="evidence" value="ECO:0007669"/>
    <property type="project" value="UniProtKB-SubCell"/>
</dbReference>
<dbReference type="Proteomes" id="UP000272942">
    <property type="component" value="Unassembled WGS sequence"/>
</dbReference>
<dbReference type="AlphaFoldDB" id="A0A183B6Z4"/>
<dbReference type="PRINTS" id="PR00404">
    <property type="entry name" value="MADSDOMAIN"/>
</dbReference>
<reference evidence="10" key="1">
    <citation type="submission" date="2016-06" db="UniProtKB">
        <authorList>
            <consortium name="WormBaseParasite"/>
        </authorList>
    </citation>
    <scope>IDENTIFICATION</scope>
</reference>
<dbReference type="Pfam" id="PF00319">
    <property type="entry name" value="SRF-TF"/>
    <property type="match status" value="1"/>
</dbReference>
<dbReference type="PROSITE" id="PS00350">
    <property type="entry name" value="MADS_BOX_1"/>
    <property type="match status" value="1"/>
</dbReference>
<dbReference type="InterPro" id="IPR036879">
    <property type="entry name" value="TF_MADSbox_sf"/>
</dbReference>
<evidence type="ECO:0000259" key="7">
    <source>
        <dbReference type="PROSITE" id="PS50066"/>
    </source>
</evidence>
<keyword evidence="4" id="KW-0804">Transcription</keyword>
<keyword evidence="2" id="KW-0805">Transcription regulation</keyword>
<keyword evidence="5" id="KW-0539">Nucleus</keyword>
<dbReference type="Gene3D" id="3.40.1810.10">
    <property type="entry name" value="Transcription factor, MADS-box"/>
    <property type="match status" value="1"/>
</dbReference>
<evidence type="ECO:0000313" key="8">
    <source>
        <dbReference type="EMBL" id="VDP92251.1"/>
    </source>
</evidence>
<dbReference type="GO" id="GO:0046983">
    <property type="term" value="F:protein dimerization activity"/>
    <property type="evidence" value="ECO:0007669"/>
    <property type="project" value="InterPro"/>
</dbReference>
<protein>
    <submittedName>
        <fullName evidence="10">MADS-box domain-containing protein</fullName>
    </submittedName>
</protein>
<evidence type="ECO:0000256" key="6">
    <source>
        <dbReference type="SAM" id="MobiDB-lite"/>
    </source>
</evidence>
<keyword evidence="3" id="KW-0238">DNA-binding</keyword>
<feature type="domain" description="MADS-box" evidence="7">
    <location>
        <begin position="1"/>
        <end position="61"/>
    </location>
</feature>
<dbReference type="SUPFAM" id="SSF55455">
    <property type="entry name" value="SRF-like"/>
    <property type="match status" value="1"/>
</dbReference>
<name>A0A183B6Z4_9TREM</name>
<dbReference type="WBParaSite" id="ECPE_0001501901-mRNA-1">
    <property type="protein sequence ID" value="ECPE_0001501901-mRNA-1"/>
    <property type="gene ID" value="ECPE_0001501901"/>
</dbReference>
<dbReference type="GO" id="GO:0000978">
    <property type="term" value="F:RNA polymerase II cis-regulatory region sequence-specific DNA binding"/>
    <property type="evidence" value="ECO:0007669"/>
    <property type="project" value="TreeGrafter"/>
</dbReference>
<comment type="subcellular location">
    <subcellularLocation>
        <location evidence="1">Nucleus</location>
    </subcellularLocation>
</comment>
<dbReference type="InterPro" id="IPR002100">
    <property type="entry name" value="TF_MADSbox"/>
</dbReference>
<dbReference type="GO" id="GO:0045944">
    <property type="term" value="P:positive regulation of transcription by RNA polymerase II"/>
    <property type="evidence" value="ECO:0007669"/>
    <property type="project" value="TreeGrafter"/>
</dbReference>
<evidence type="ECO:0000313" key="10">
    <source>
        <dbReference type="WBParaSite" id="ECPE_0001501901-mRNA-1"/>
    </source>
</evidence>
<dbReference type="EMBL" id="UZAN01059120">
    <property type="protein sequence ID" value="VDP92251.1"/>
    <property type="molecule type" value="Genomic_DNA"/>
</dbReference>
<evidence type="ECO:0000256" key="5">
    <source>
        <dbReference type="ARBA" id="ARBA00023242"/>
    </source>
</evidence>
<evidence type="ECO:0000256" key="1">
    <source>
        <dbReference type="ARBA" id="ARBA00004123"/>
    </source>
</evidence>
<keyword evidence="9" id="KW-1185">Reference proteome</keyword>
<evidence type="ECO:0000256" key="2">
    <source>
        <dbReference type="ARBA" id="ARBA00023015"/>
    </source>
</evidence>
<dbReference type="PANTHER" id="PTHR11945">
    <property type="entry name" value="MADS BOX PROTEIN"/>
    <property type="match status" value="1"/>
</dbReference>
<sequence length="155" mass="17410">MGRKKIQIKPISDEKTRLVTFAKRKNGLFKKAYELSVLCQCEIAIIVFTKSNRLHQYASRTIDHALRRRETHARANEFCSNADMARVSEFYLPMGDGVGAPNKDRCSHSTNVRTSFDGHFNPENTRLVQKSNGGPKNPNDPPTASRAMPGCCQRG</sequence>
<accession>A0A183B6Z4</accession>
<proteinExistence type="predicted"/>